<dbReference type="Proteomes" id="UP000230066">
    <property type="component" value="Unassembled WGS sequence"/>
</dbReference>
<feature type="chain" id="PRO_5020033722" evidence="3">
    <location>
        <begin position="20"/>
        <end position="479"/>
    </location>
</feature>
<dbReference type="GO" id="GO:0008081">
    <property type="term" value="F:phosphoric diester hydrolase activity"/>
    <property type="evidence" value="ECO:0007669"/>
    <property type="project" value="TreeGrafter"/>
</dbReference>
<dbReference type="PANTHER" id="PTHR10340:SF57">
    <property type="entry name" value="METALLOPHOS DOMAIN-CONTAINING PROTEIN"/>
    <property type="match status" value="1"/>
</dbReference>
<dbReference type="GO" id="GO:0005615">
    <property type="term" value="C:extracellular space"/>
    <property type="evidence" value="ECO:0007669"/>
    <property type="project" value="TreeGrafter"/>
</dbReference>
<keyword evidence="3" id="KW-0732">Signal</keyword>
<accession>A0A4E0RSZ7</accession>
<dbReference type="InterPro" id="IPR029052">
    <property type="entry name" value="Metallo-depent_PP-like"/>
</dbReference>
<protein>
    <submittedName>
        <fullName evidence="5">Acid sphingomyelinase phosphodiesterase 3a</fullName>
    </submittedName>
</protein>
<dbReference type="InterPro" id="IPR045473">
    <property type="entry name" value="ASM_C"/>
</dbReference>
<name>A0A4E0RSZ7_FASHE</name>
<proteinExistence type="predicted"/>
<evidence type="ECO:0000256" key="1">
    <source>
        <dbReference type="ARBA" id="ARBA00022801"/>
    </source>
</evidence>
<evidence type="ECO:0000256" key="2">
    <source>
        <dbReference type="ARBA" id="ARBA00023180"/>
    </source>
</evidence>
<reference evidence="5" key="1">
    <citation type="submission" date="2019-03" db="EMBL/GenBank/DDBJ databases">
        <title>Improved annotation for the trematode Fasciola hepatica.</title>
        <authorList>
            <person name="Choi Y.-J."/>
            <person name="Martin J."/>
            <person name="Mitreva M."/>
        </authorList>
    </citation>
    <scope>NUCLEOTIDE SEQUENCE [LARGE SCALE GENOMIC DNA]</scope>
</reference>
<keyword evidence="2" id="KW-0325">Glycoprotein</keyword>
<sequence>MWSLFVTFLTIVSSLHVQADEDEFGTFWYYTDINVDMMNEVEDSSGLWGNYTADTSPLVAFTGIEKGNDEGYAENKPDFVIYGGGAAHTKKQLTQQEVLKSLAFITHHLKNAFYLEDVPLFPVYGQYDSIPLGVRPFEFLRTWCTEISTSKLWGDWIQMGQATVAAENNLPLANFPEGCYHSMVLRRNPKILLLGVNSPLWQLTNLEPNNTMIQFAWFEKSLQWARDEHAKVIIISHIPPGTHELKVNASYALHKPLNDRFVELIQNYSDVISTVLSGYEHLDTFRVILDKSYHPVSTILLAPSMNPKMIPDVGSSNPRIRQYKYSRRTGCIHDYRQFWLDLEKPHPSWNVEYVASDVYGFKNLSARSMATLLDSVTAEDNKDGVWDAYWKYQLGGRPHVSHDCPKARSQCRCRAVCSIRHLDTTELEKCRAICKGNNPRLPTIRELENRSAGTNDSTGVIIRSVVGVLCVLFIGDGMS</sequence>
<comment type="caution">
    <text evidence="5">The sequence shown here is derived from an EMBL/GenBank/DDBJ whole genome shotgun (WGS) entry which is preliminary data.</text>
</comment>
<feature type="domain" description="Sphingomyelin phosphodiesterase C-terminal" evidence="4">
    <location>
        <begin position="295"/>
        <end position="430"/>
    </location>
</feature>
<dbReference type="SUPFAM" id="SSF56300">
    <property type="entry name" value="Metallo-dependent phosphatases"/>
    <property type="match status" value="1"/>
</dbReference>
<gene>
    <name evidence="5" type="ORF">D915_005499</name>
</gene>
<dbReference type="Pfam" id="PF19272">
    <property type="entry name" value="ASMase_C"/>
    <property type="match status" value="1"/>
</dbReference>
<evidence type="ECO:0000313" key="5">
    <source>
        <dbReference type="EMBL" id="THD23717.1"/>
    </source>
</evidence>
<feature type="signal peptide" evidence="3">
    <location>
        <begin position="1"/>
        <end position="19"/>
    </location>
</feature>
<evidence type="ECO:0000313" key="6">
    <source>
        <dbReference type="Proteomes" id="UP000230066"/>
    </source>
</evidence>
<dbReference type="AlphaFoldDB" id="A0A4E0RSZ7"/>
<organism evidence="5 6">
    <name type="scientific">Fasciola hepatica</name>
    <name type="common">Liver fluke</name>
    <dbReference type="NCBI Taxonomy" id="6192"/>
    <lineage>
        <taxon>Eukaryota</taxon>
        <taxon>Metazoa</taxon>
        <taxon>Spiralia</taxon>
        <taxon>Lophotrochozoa</taxon>
        <taxon>Platyhelminthes</taxon>
        <taxon>Trematoda</taxon>
        <taxon>Digenea</taxon>
        <taxon>Plagiorchiida</taxon>
        <taxon>Echinostomata</taxon>
        <taxon>Echinostomatoidea</taxon>
        <taxon>Fasciolidae</taxon>
        <taxon>Fasciola</taxon>
    </lineage>
</organism>
<keyword evidence="1" id="KW-0378">Hydrolase</keyword>
<dbReference type="EMBL" id="JXXN02001986">
    <property type="protein sequence ID" value="THD23717.1"/>
    <property type="molecule type" value="Genomic_DNA"/>
</dbReference>
<keyword evidence="6" id="KW-1185">Reference proteome</keyword>
<evidence type="ECO:0000259" key="4">
    <source>
        <dbReference type="Pfam" id="PF19272"/>
    </source>
</evidence>
<evidence type="ECO:0000256" key="3">
    <source>
        <dbReference type="SAM" id="SignalP"/>
    </source>
</evidence>
<dbReference type="PANTHER" id="PTHR10340">
    <property type="entry name" value="SPHINGOMYELIN PHOSPHODIESTERASE"/>
    <property type="match status" value="1"/>
</dbReference>